<evidence type="ECO:0000313" key="2">
    <source>
        <dbReference type="Proteomes" id="UP000008783"/>
    </source>
</evidence>
<gene>
    <name evidence="1" type="ORF">PGTG_20863</name>
</gene>
<accession>H6QPJ6</accession>
<reference evidence="2" key="1">
    <citation type="journal article" date="2011" name="Proc. Natl. Acad. Sci. U.S.A.">
        <title>Obligate biotrophy features unraveled by the genomic analysis of rust fungi.</title>
        <authorList>
            <person name="Duplessis S."/>
            <person name="Cuomo C.A."/>
            <person name="Lin Y.-C."/>
            <person name="Aerts A."/>
            <person name="Tisserant E."/>
            <person name="Veneault-Fourrey C."/>
            <person name="Joly D.L."/>
            <person name="Hacquard S."/>
            <person name="Amselem J."/>
            <person name="Cantarel B.L."/>
            <person name="Chiu R."/>
            <person name="Coutinho P.M."/>
            <person name="Feau N."/>
            <person name="Field M."/>
            <person name="Frey P."/>
            <person name="Gelhaye E."/>
            <person name="Goldberg J."/>
            <person name="Grabherr M.G."/>
            <person name="Kodira C.D."/>
            <person name="Kohler A."/>
            <person name="Kuees U."/>
            <person name="Lindquist E.A."/>
            <person name="Lucas S.M."/>
            <person name="Mago R."/>
            <person name="Mauceli E."/>
            <person name="Morin E."/>
            <person name="Murat C."/>
            <person name="Pangilinan J.L."/>
            <person name="Park R."/>
            <person name="Pearson M."/>
            <person name="Quesneville H."/>
            <person name="Rouhier N."/>
            <person name="Sakthikumar S."/>
            <person name="Salamov A.A."/>
            <person name="Schmutz J."/>
            <person name="Selles B."/>
            <person name="Shapiro H."/>
            <person name="Tanguay P."/>
            <person name="Tuskan G.A."/>
            <person name="Henrissat B."/>
            <person name="Van de Peer Y."/>
            <person name="Rouze P."/>
            <person name="Ellis J.G."/>
            <person name="Dodds P.N."/>
            <person name="Schein J.E."/>
            <person name="Zhong S."/>
            <person name="Hamelin R.C."/>
            <person name="Grigoriev I.V."/>
            <person name="Szabo L.J."/>
            <person name="Martin F."/>
        </authorList>
    </citation>
    <scope>NUCLEOTIDE SEQUENCE [LARGE SCALE GENOMIC DNA]</scope>
    <source>
        <strain evidence="2">CRL 75-36-700-3 / race SCCL</strain>
    </source>
</reference>
<proteinExistence type="predicted"/>
<dbReference type="VEuPathDB" id="FungiDB:PGTG_20863"/>
<dbReference type="AlphaFoldDB" id="H6QPJ6"/>
<evidence type="ECO:0000313" key="1">
    <source>
        <dbReference type="EMBL" id="EHS63881.1"/>
    </source>
</evidence>
<dbReference type="Proteomes" id="UP000008783">
    <property type="component" value="Unassembled WGS sequence"/>
</dbReference>
<dbReference type="KEGG" id="pgr:PGTG_20863"/>
<dbReference type="EMBL" id="DS178265">
    <property type="protein sequence ID" value="EHS63881.1"/>
    <property type="molecule type" value="Genomic_DNA"/>
</dbReference>
<sequence length="75" mass="8378">MVQKLSRWCSLNTTLSEEVNHHHQVPTSLASSDDPRTYLTVVLNPGTGFSFPLNQSNALDLGVIPTLLLIKFHYI</sequence>
<dbReference type="RefSeq" id="XP_003890576.1">
    <property type="nucleotide sequence ID" value="XM_003890527.1"/>
</dbReference>
<organism evidence="1 2">
    <name type="scientific">Puccinia graminis f. sp. tritici (strain CRL 75-36-700-3 / race SCCL)</name>
    <name type="common">Black stem rust fungus</name>
    <dbReference type="NCBI Taxonomy" id="418459"/>
    <lineage>
        <taxon>Eukaryota</taxon>
        <taxon>Fungi</taxon>
        <taxon>Dikarya</taxon>
        <taxon>Basidiomycota</taxon>
        <taxon>Pucciniomycotina</taxon>
        <taxon>Pucciniomycetes</taxon>
        <taxon>Pucciniales</taxon>
        <taxon>Pucciniaceae</taxon>
        <taxon>Puccinia</taxon>
    </lineage>
</organism>
<protein>
    <submittedName>
        <fullName evidence="1">Uncharacterized protein</fullName>
    </submittedName>
</protein>
<name>H6QPJ6_PUCGT</name>
<dbReference type="GeneID" id="13543204"/>
<dbReference type="HOGENOM" id="CLU_2672282_0_0_1"/>
<keyword evidence="2" id="KW-1185">Reference proteome</keyword>
<dbReference type="InParanoid" id="H6QPJ6"/>